<feature type="compositionally biased region" description="Polar residues" evidence="6">
    <location>
        <begin position="196"/>
        <end position="213"/>
    </location>
</feature>
<keyword evidence="9" id="KW-1185">Reference proteome</keyword>
<dbReference type="EMBL" id="JAAMPC010001591">
    <property type="protein sequence ID" value="KAG2239775.1"/>
    <property type="molecule type" value="Genomic_DNA"/>
</dbReference>
<evidence type="ECO:0000256" key="1">
    <source>
        <dbReference type="ARBA" id="ARBA00004245"/>
    </source>
</evidence>
<evidence type="ECO:0000259" key="7">
    <source>
        <dbReference type="Pfam" id="PF06886"/>
    </source>
</evidence>
<keyword evidence="5" id="KW-0206">Cytoskeleton</keyword>
<sequence length="249" mass="28265">MGREVVESLNKNAPNGRVHVAPKIIVEEDYEVKECTEENSLSQNHQSPPNVITENDMKKPLEHENKNSLDEEDESSLTSSAATSMRNTKSRAVTHGTAPRFRSAQRAEKRKEYYQKLEEKHQALEAERNELEQRQKAKQEAAIKQLRKNLKFKANPVPNFYYQGPPAKPELKKFPLTRPKSPKLNLSRRKSCGDAINSSGEENPKSVSTQNRHSVGKTELKPVIVNEQEGVSLQENIFFTRAVFLVNSS</sequence>
<dbReference type="InterPro" id="IPR044806">
    <property type="entry name" value="WVD2/WDL1-4"/>
</dbReference>
<dbReference type="Proteomes" id="UP000886595">
    <property type="component" value="Unassembled WGS sequence"/>
</dbReference>
<feature type="domain" description="TPX2 C-terminal" evidence="7">
    <location>
        <begin position="100"/>
        <end position="169"/>
    </location>
</feature>
<feature type="compositionally biased region" description="Basic and acidic residues" evidence="6">
    <location>
        <begin position="55"/>
        <end position="69"/>
    </location>
</feature>
<accession>A0A8X7TF54</accession>
<dbReference type="PANTHER" id="PTHR46372:SF25">
    <property type="entry name" value="PROTEIN WAVE-DAMPENED 2"/>
    <property type="match status" value="1"/>
</dbReference>
<evidence type="ECO:0000256" key="4">
    <source>
        <dbReference type="ARBA" id="ARBA00022701"/>
    </source>
</evidence>
<dbReference type="GO" id="GO:0008017">
    <property type="term" value="F:microtubule binding"/>
    <property type="evidence" value="ECO:0007669"/>
    <property type="project" value="InterPro"/>
</dbReference>
<dbReference type="PANTHER" id="PTHR46372">
    <property type="entry name" value="PROTEIN WVD2-LIKE 3"/>
    <property type="match status" value="1"/>
</dbReference>
<dbReference type="AlphaFoldDB" id="A0A8X7TF54"/>
<reference evidence="8 9" key="1">
    <citation type="submission" date="2020-02" db="EMBL/GenBank/DDBJ databases">
        <authorList>
            <person name="Ma Q."/>
            <person name="Huang Y."/>
            <person name="Song X."/>
            <person name="Pei D."/>
        </authorList>
    </citation>
    <scope>NUCLEOTIDE SEQUENCE [LARGE SCALE GENOMIC DNA]</scope>
    <source>
        <strain evidence="8">Sxm20200214</strain>
        <tissue evidence="8">Leaf</tissue>
    </source>
</reference>
<proteinExistence type="inferred from homology"/>
<feature type="region of interest" description="Disordered" evidence="6">
    <location>
        <begin position="1"/>
        <end position="109"/>
    </location>
</feature>
<evidence type="ECO:0000256" key="5">
    <source>
        <dbReference type="ARBA" id="ARBA00023212"/>
    </source>
</evidence>
<feature type="compositionally biased region" description="Polar residues" evidence="6">
    <location>
        <begin position="38"/>
        <end position="53"/>
    </location>
</feature>
<evidence type="ECO:0000313" key="9">
    <source>
        <dbReference type="Proteomes" id="UP000886595"/>
    </source>
</evidence>
<dbReference type="Pfam" id="PF06886">
    <property type="entry name" value="TPX2"/>
    <property type="match status" value="1"/>
</dbReference>
<dbReference type="GO" id="GO:0000226">
    <property type="term" value="P:microtubule cytoskeleton organization"/>
    <property type="evidence" value="ECO:0007669"/>
    <property type="project" value="InterPro"/>
</dbReference>
<dbReference type="InterPro" id="IPR027329">
    <property type="entry name" value="TPX2_C"/>
</dbReference>
<evidence type="ECO:0000313" key="8">
    <source>
        <dbReference type="EMBL" id="KAG2239775.1"/>
    </source>
</evidence>
<evidence type="ECO:0000256" key="2">
    <source>
        <dbReference type="ARBA" id="ARBA00005885"/>
    </source>
</evidence>
<comment type="caution">
    <text evidence="8">The sequence shown here is derived from an EMBL/GenBank/DDBJ whole genome shotgun (WGS) entry which is preliminary data.</text>
</comment>
<comment type="similarity">
    <text evidence="2">Belongs to the TPX2 family.</text>
</comment>
<keyword evidence="3" id="KW-0963">Cytoplasm</keyword>
<name>A0A8X7TF54_BRACI</name>
<comment type="subcellular location">
    <subcellularLocation>
        <location evidence="1">Cytoplasm</location>
        <location evidence="1">Cytoskeleton</location>
    </subcellularLocation>
</comment>
<gene>
    <name evidence="8" type="ORF">Bca52824_091472</name>
</gene>
<evidence type="ECO:0000256" key="6">
    <source>
        <dbReference type="SAM" id="MobiDB-lite"/>
    </source>
</evidence>
<dbReference type="GO" id="GO:0005874">
    <property type="term" value="C:microtubule"/>
    <property type="evidence" value="ECO:0007669"/>
    <property type="project" value="UniProtKB-KW"/>
</dbReference>
<feature type="region of interest" description="Disordered" evidence="6">
    <location>
        <begin position="171"/>
        <end position="214"/>
    </location>
</feature>
<evidence type="ECO:0000256" key="3">
    <source>
        <dbReference type="ARBA" id="ARBA00022490"/>
    </source>
</evidence>
<keyword evidence="4" id="KW-0493">Microtubule</keyword>
<dbReference type="OrthoDB" id="1925970at2759"/>
<organism evidence="8 9">
    <name type="scientific">Brassica carinata</name>
    <name type="common">Ethiopian mustard</name>
    <name type="synonym">Abyssinian cabbage</name>
    <dbReference type="NCBI Taxonomy" id="52824"/>
    <lineage>
        <taxon>Eukaryota</taxon>
        <taxon>Viridiplantae</taxon>
        <taxon>Streptophyta</taxon>
        <taxon>Embryophyta</taxon>
        <taxon>Tracheophyta</taxon>
        <taxon>Spermatophyta</taxon>
        <taxon>Magnoliopsida</taxon>
        <taxon>eudicotyledons</taxon>
        <taxon>Gunneridae</taxon>
        <taxon>Pentapetalae</taxon>
        <taxon>rosids</taxon>
        <taxon>malvids</taxon>
        <taxon>Brassicales</taxon>
        <taxon>Brassicaceae</taxon>
        <taxon>Brassiceae</taxon>
        <taxon>Brassica</taxon>
    </lineage>
</organism>
<protein>
    <recommendedName>
        <fullName evidence="7">TPX2 C-terminal domain-containing protein</fullName>
    </recommendedName>
</protein>